<dbReference type="InterPro" id="IPR001245">
    <property type="entry name" value="Ser-Thr/Tyr_kinase_cat_dom"/>
</dbReference>
<dbReference type="EC" id="2.7.11.1" evidence="2"/>
<dbReference type="SUPFAM" id="SSF56112">
    <property type="entry name" value="Protein kinase-like (PK-like)"/>
    <property type="match status" value="1"/>
</dbReference>
<dbReference type="HOGENOM" id="CLU_000288_41_2_1"/>
<evidence type="ECO:0000256" key="9">
    <source>
        <dbReference type="ARBA" id="ARBA00022777"/>
    </source>
</evidence>
<evidence type="ECO:0000256" key="14">
    <source>
        <dbReference type="ARBA" id="ARBA00048679"/>
    </source>
</evidence>
<dbReference type="SMART" id="SM00220">
    <property type="entry name" value="S_TKc"/>
    <property type="match status" value="1"/>
</dbReference>
<dbReference type="InterPro" id="IPR001611">
    <property type="entry name" value="Leu-rich_rpt"/>
</dbReference>
<evidence type="ECO:0000256" key="13">
    <source>
        <dbReference type="ARBA" id="ARBA00047899"/>
    </source>
</evidence>
<evidence type="ECO:0000256" key="16">
    <source>
        <dbReference type="SAM" id="MobiDB-lite"/>
    </source>
</evidence>
<evidence type="ECO:0000256" key="2">
    <source>
        <dbReference type="ARBA" id="ARBA00012513"/>
    </source>
</evidence>
<evidence type="ECO:0000256" key="6">
    <source>
        <dbReference type="ARBA" id="ARBA00022692"/>
    </source>
</evidence>
<reference evidence="18" key="3">
    <citation type="submission" date="2015-04" db="UniProtKB">
        <authorList>
            <consortium name="EnsemblPlants"/>
        </authorList>
    </citation>
    <scope>IDENTIFICATION</scope>
</reference>
<dbReference type="STRING" id="77586.A0A0D9V537"/>
<dbReference type="GO" id="GO:0004672">
    <property type="term" value="F:protein kinase activity"/>
    <property type="evidence" value="ECO:0007669"/>
    <property type="project" value="InterPro"/>
</dbReference>
<dbReference type="Gene3D" id="3.80.10.10">
    <property type="entry name" value="Ribonuclease Inhibitor"/>
    <property type="match status" value="1"/>
</dbReference>
<evidence type="ECO:0000256" key="15">
    <source>
        <dbReference type="PROSITE-ProRule" id="PRU10141"/>
    </source>
</evidence>
<dbReference type="AlphaFoldDB" id="A0A0D9V537"/>
<feature type="compositionally biased region" description="Polar residues" evidence="16">
    <location>
        <begin position="529"/>
        <end position="542"/>
    </location>
</feature>
<evidence type="ECO:0000256" key="12">
    <source>
        <dbReference type="ARBA" id="ARBA00023136"/>
    </source>
</evidence>
<feature type="compositionally biased region" description="Polar residues" evidence="16">
    <location>
        <begin position="550"/>
        <end position="569"/>
    </location>
</feature>
<keyword evidence="9" id="KW-0418">Kinase</keyword>
<dbReference type="eggNOG" id="ENOG502QQCZ">
    <property type="taxonomic scope" value="Eukaryota"/>
</dbReference>
<dbReference type="InterPro" id="IPR024788">
    <property type="entry name" value="Malectin-like_Carb-bd_dom"/>
</dbReference>
<protein>
    <recommendedName>
        <fullName evidence="2">non-specific serine/threonine protein kinase</fullName>
        <ecNumber evidence="2">2.7.11.1</ecNumber>
    </recommendedName>
</protein>
<dbReference type="PROSITE" id="PS00108">
    <property type="entry name" value="PROTEIN_KINASE_ST"/>
    <property type="match status" value="1"/>
</dbReference>
<evidence type="ECO:0000313" key="19">
    <source>
        <dbReference type="Proteomes" id="UP000032180"/>
    </source>
</evidence>
<reference evidence="19" key="2">
    <citation type="submission" date="2013-12" db="EMBL/GenBank/DDBJ databases">
        <authorList>
            <person name="Yu Y."/>
            <person name="Lee S."/>
            <person name="de Baynast K."/>
            <person name="Wissotski M."/>
            <person name="Liu L."/>
            <person name="Talag J."/>
            <person name="Goicoechea J."/>
            <person name="Angelova A."/>
            <person name="Jetty R."/>
            <person name="Kudrna D."/>
            <person name="Golser W."/>
            <person name="Rivera L."/>
            <person name="Zhang J."/>
            <person name="Wing R."/>
        </authorList>
    </citation>
    <scope>NUCLEOTIDE SEQUENCE</scope>
</reference>
<evidence type="ECO:0000259" key="17">
    <source>
        <dbReference type="PROSITE" id="PS50011"/>
    </source>
</evidence>
<keyword evidence="11" id="KW-1133">Transmembrane helix</keyword>
<evidence type="ECO:0000256" key="11">
    <source>
        <dbReference type="ARBA" id="ARBA00022989"/>
    </source>
</evidence>
<reference evidence="18 19" key="1">
    <citation type="submission" date="2012-08" db="EMBL/GenBank/DDBJ databases">
        <title>Oryza genome evolution.</title>
        <authorList>
            <person name="Wing R.A."/>
        </authorList>
    </citation>
    <scope>NUCLEOTIDE SEQUENCE</scope>
</reference>
<comment type="subcellular location">
    <subcellularLocation>
        <location evidence="1">Cell membrane</location>
        <topology evidence="1">Single-pass membrane protein</topology>
    </subcellularLocation>
</comment>
<dbReference type="InterPro" id="IPR032675">
    <property type="entry name" value="LRR_dom_sf"/>
</dbReference>
<keyword evidence="10 15" id="KW-0067">ATP-binding</keyword>
<dbReference type="PANTHER" id="PTHR45631:SF202">
    <property type="entry name" value="SENESCENCE-INDUCED RECEPTOR-LIKE SERINE_THREONINE-PROTEIN KINASE"/>
    <property type="match status" value="1"/>
</dbReference>
<sequence>MSGRLYFKNNNGSAMYPDDPYDRIWTPYPYEGAGWRELTTSGTIKRGGDQDKFRTPTIVLQTAVTPVNSTVLRFLRWLPEANALSPPSYFPIVNFVELVDLASNASRLFNPIINGVIRSDHPAKPDYLSDNYLYFDSPLWQMDHYEYEFVATSNATLPPIVNAANVYSIVELPNPMTDEVQARDLSYNNLTGTIPGFLSELQFLRVLNLSRNHFTGAIPDTLLKKANSGFLTFRFDCTDATLCVPPPVPQSKIERSKASIIIVEKYSYQFTRVIGRGGFGVVYLGHLEDGSEVAVKAKSLSQVHHRNLVFLVGYCNDGDNLALIYEYMAQGSLHNYLRGKNRIARHLNWELRLKISLDAAQGLDYLHTGCIMVHRDVKSSNILLDQNLHAKVADFGLVKIFGGDAHMSLTSTISGTPGYIDPEYQTTANLSDKSDVYSFSVVLLEMVTGKPPIMNNQVTPHISDFVSQMLAKGALENIVDPRLHGNIAMKYTAISYTARDSNERPAMSEVVTVLKGCLVLESAHAQGKRSTGIESAGVSQASMEPEPGSRSVSFGPSARDTTATSSLGGHQQEEHSSKNTKAYLMA</sequence>
<dbReference type="Gene3D" id="1.10.510.10">
    <property type="entry name" value="Transferase(Phosphotransferase) domain 1"/>
    <property type="match status" value="1"/>
</dbReference>
<dbReference type="PROSITE" id="PS50011">
    <property type="entry name" value="PROTEIN_KINASE_DOM"/>
    <property type="match status" value="1"/>
</dbReference>
<evidence type="ECO:0000256" key="10">
    <source>
        <dbReference type="ARBA" id="ARBA00022840"/>
    </source>
</evidence>
<dbReference type="PANTHER" id="PTHR45631">
    <property type="entry name" value="OS07G0107800 PROTEIN-RELATED"/>
    <property type="match status" value="1"/>
</dbReference>
<evidence type="ECO:0000313" key="18">
    <source>
        <dbReference type="EnsemblPlants" id="LPERR01G25120.1"/>
    </source>
</evidence>
<dbReference type="Gene3D" id="3.30.200.20">
    <property type="entry name" value="Phosphorylase Kinase, domain 1"/>
    <property type="match status" value="2"/>
</dbReference>
<comment type="catalytic activity">
    <reaction evidence="13">
        <text>L-threonyl-[protein] + ATP = O-phospho-L-threonyl-[protein] + ADP + H(+)</text>
        <dbReference type="Rhea" id="RHEA:46608"/>
        <dbReference type="Rhea" id="RHEA-COMP:11060"/>
        <dbReference type="Rhea" id="RHEA-COMP:11605"/>
        <dbReference type="ChEBI" id="CHEBI:15378"/>
        <dbReference type="ChEBI" id="CHEBI:30013"/>
        <dbReference type="ChEBI" id="CHEBI:30616"/>
        <dbReference type="ChEBI" id="CHEBI:61977"/>
        <dbReference type="ChEBI" id="CHEBI:456216"/>
        <dbReference type="EC" id="2.7.11.1"/>
    </reaction>
</comment>
<keyword evidence="12" id="KW-0472">Membrane</keyword>
<feature type="region of interest" description="Disordered" evidence="16">
    <location>
        <begin position="529"/>
        <end position="586"/>
    </location>
</feature>
<keyword evidence="19" id="KW-1185">Reference proteome</keyword>
<keyword evidence="4" id="KW-0433">Leucine-rich repeat</keyword>
<evidence type="ECO:0000256" key="4">
    <source>
        <dbReference type="ARBA" id="ARBA00022614"/>
    </source>
</evidence>
<keyword evidence="8 15" id="KW-0547">Nucleotide-binding</keyword>
<dbReference type="Pfam" id="PF07714">
    <property type="entry name" value="PK_Tyr_Ser-Thr"/>
    <property type="match status" value="1"/>
</dbReference>
<dbReference type="SUPFAM" id="SSF52058">
    <property type="entry name" value="L domain-like"/>
    <property type="match status" value="1"/>
</dbReference>
<keyword evidence="5" id="KW-0808">Transferase</keyword>
<evidence type="ECO:0000256" key="5">
    <source>
        <dbReference type="ARBA" id="ARBA00022679"/>
    </source>
</evidence>
<keyword evidence="3" id="KW-0723">Serine/threonine-protein kinase</keyword>
<dbReference type="InterPro" id="IPR011009">
    <property type="entry name" value="Kinase-like_dom_sf"/>
</dbReference>
<keyword evidence="6" id="KW-0812">Transmembrane</keyword>
<dbReference type="InterPro" id="IPR017441">
    <property type="entry name" value="Protein_kinase_ATP_BS"/>
</dbReference>
<organism evidence="18 19">
    <name type="scientific">Leersia perrieri</name>
    <dbReference type="NCBI Taxonomy" id="77586"/>
    <lineage>
        <taxon>Eukaryota</taxon>
        <taxon>Viridiplantae</taxon>
        <taxon>Streptophyta</taxon>
        <taxon>Embryophyta</taxon>
        <taxon>Tracheophyta</taxon>
        <taxon>Spermatophyta</taxon>
        <taxon>Magnoliopsida</taxon>
        <taxon>Liliopsida</taxon>
        <taxon>Poales</taxon>
        <taxon>Poaceae</taxon>
        <taxon>BOP clade</taxon>
        <taxon>Oryzoideae</taxon>
        <taxon>Oryzeae</taxon>
        <taxon>Oryzinae</taxon>
        <taxon>Leersia</taxon>
    </lineage>
</organism>
<evidence type="ECO:0000256" key="3">
    <source>
        <dbReference type="ARBA" id="ARBA00022527"/>
    </source>
</evidence>
<evidence type="ECO:0000256" key="1">
    <source>
        <dbReference type="ARBA" id="ARBA00004162"/>
    </source>
</evidence>
<dbReference type="GO" id="GO:0005886">
    <property type="term" value="C:plasma membrane"/>
    <property type="evidence" value="ECO:0007669"/>
    <property type="project" value="UniProtKB-SubCell"/>
</dbReference>
<comment type="catalytic activity">
    <reaction evidence="14">
        <text>L-seryl-[protein] + ATP = O-phospho-L-seryl-[protein] + ADP + H(+)</text>
        <dbReference type="Rhea" id="RHEA:17989"/>
        <dbReference type="Rhea" id="RHEA-COMP:9863"/>
        <dbReference type="Rhea" id="RHEA-COMP:11604"/>
        <dbReference type="ChEBI" id="CHEBI:15378"/>
        <dbReference type="ChEBI" id="CHEBI:29999"/>
        <dbReference type="ChEBI" id="CHEBI:30616"/>
        <dbReference type="ChEBI" id="CHEBI:83421"/>
        <dbReference type="ChEBI" id="CHEBI:456216"/>
        <dbReference type="EC" id="2.7.11.1"/>
    </reaction>
</comment>
<evidence type="ECO:0000256" key="7">
    <source>
        <dbReference type="ARBA" id="ARBA00022737"/>
    </source>
</evidence>
<feature type="binding site" evidence="15">
    <location>
        <position position="296"/>
    </location>
    <ligand>
        <name>ATP</name>
        <dbReference type="ChEBI" id="CHEBI:30616"/>
    </ligand>
</feature>
<dbReference type="Pfam" id="PF00560">
    <property type="entry name" value="LRR_1"/>
    <property type="match status" value="1"/>
</dbReference>
<evidence type="ECO:0000256" key="8">
    <source>
        <dbReference type="ARBA" id="ARBA00022741"/>
    </source>
</evidence>
<proteinExistence type="predicted"/>
<dbReference type="InterPro" id="IPR008271">
    <property type="entry name" value="Ser/Thr_kinase_AS"/>
</dbReference>
<keyword evidence="7" id="KW-0677">Repeat</keyword>
<feature type="domain" description="Protein kinase" evidence="17">
    <location>
        <begin position="268"/>
        <end position="518"/>
    </location>
</feature>
<dbReference type="EnsemblPlants" id="LPERR01G25120.1">
    <property type="protein sequence ID" value="LPERR01G25120.1"/>
    <property type="gene ID" value="LPERR01G25120"/>
</dbReference>
<dbReference type="Proteomes" id="UP000032180">
    <property type="component" value="Chromosome 1"/>
</dbReference>
<dbReference type="Gramene" id="LPERR01G25120.1">
    <property type="protein sequence ID" value="LPERR01G25120.1"/>
    <property type="gene ID" value="LPERR01G25120"/>
</dbReference>
<accession>A0A0D9V537</accession>
<name>A0A0D9V537_9ORYZ</name>
<dbReference type="PROSITE" id="PS00107">
    <property type="entry name" value="PROTEIN_KINASE_ATP"/>
    <property type="match status" value="1"/>
</dbReference>
<dbReference type="Pfam" id="PF12819">
    <property type="entry name" value="Malectin_like"/>
    <property type="match status" value="1"/>
</dbReference>
<dbReference type="GO" id="GO:0005524">
    <property type="term" value="F:ATP binding"/>
    <property type="evidence" value="ECO:0007669"/>
    <property type="project" value="UniProtKB-UniRule"/>
</dbReference>
<dbReference type="InterPro" id="IPR000719">
    <property type="entry name" value="Prot_kinase_dom"/>
</dbReference>